<feature type="compositionally biased region" description="Polar residues" evidence="3">
    <location>
        <begin position="36"/>
        <end position="46"/>
    </location>
</feature>
<accession>A0A8J2PN50</accession>
<evidence type="ECO:0000259" key="4">
    <source>
        <dbReference type="PROSITE" id="PS50835"/>
    </source>
</evidence>
<dbReference type="PROSITE" id="PS50835">
    <property type="entry name" value="IG_LIKE"/>
    <property type="match status" value="1"/>
</dbReference>
<dbReference type="InterPro" id="IPR003598">
    <property type="entry name" value="Ig_sub2"/>
</dbReference>
<dbReference type="FunFam" id="2.60.40.10:FF:000032">
    <property type="entry name" value="palladin isoform X1"/>
    <property type="match status" value="1"/>
</dbReference>
<evidence type="ECO:0000256" key="1">
    <source>
        <dbReference type="ARBA" id="ARBA00023157"/>
    </source>
</evidence>
<dbReference type="PANTHER" id="PTHR10075">
    <property type="entry name" value="BASIGIN RELATED"/>
    <property type="match status" value="1"/>
</dbReference>
<feature type="compositionally biased region" description="Basic and acidic residues" evidence="3">
    <location>
        <begin position="71"/>
        <end position="88"/>
    </location>
</feature>
<feature type="domain" description="Ig-like" evidence="4">
    <location>
        <begin position="130"/>
        <end position="240"/>
    </location>
</feature>
<dbReference type="SMART" id="SM00409">
    <property type="entry name" value="IG"/>
    <property type="match status" value="1"/>
</dbReference>
<comment type="caution">
    <text evidence="5">The sequence shown here is derived from an EMBL/GenBank/DDBJ whole genome shotgun (WGS) entry which is preliminary data.</text>
</comment>
<dbReference type="InterPro" id="IPR003599">
    <property type="entry name" value="Ig_sub"/>
</dbReference>
<keyword evidence="1" id="KW-1015">Disulfide bond</keyword>
<dbReference type="SMART" id="SM00408">
    <property type="entry name" value="IGc2"/>
    <property type="match status" value="1"/>
</dbReference>
<feature type="region of interest" description="Disordered" evidence="3">
    <location>
        <begin position="30"/>
        <end position="95"/>
    </location>
</feature>
<feature type="compositionally biased region" description="Acidic residues" evidence="3">
    <location>
        <begin position="47"/>
        <end position="70"/>
    </location>
</feature>
<dbReference type="PANTHER" id="PTHR10075:SF14">
    <property type="entry name" value="CELL ADHESION MOLECULE DSCAM2-RELATED"/>
    <property type="match status" value="1"/>
</dbReference>
<dbReference type="Pfam" id="PF13927">
    <property type="entry name" value="Ig_3"/>
    <property type="match status" value="1"/>
</dbReference>
<dbReference type="EMBL" id="CAJVCH010489880">
    <property type="protein sequence ID" value="CAG7820780.1"/>
    <property type="molecule type" value="Genomic_DNA"/>
</dbReference>
<dbReference type="InterPro" id="IPR007110">
    <property type="entry name" value="Ig-like_dom"/>
</dbReference>
<dbReference type="OrthoDB" id="6133584at2759"/>
<reference evidence="5" key="1">
    <citation type="submission" date="2021-06" db="EMBL/GenBank/DDBJ databases">
        <authorList>
            <person name="Hodson N. C."/>
            <person name="Mongue J. A."/>
            <person name="Jaron S. K."/>
        </authorList>
    </citation>
    <scope>NUCLEOTIDE SEQUENCE</scope>
</reference>
<feature type="region of interest" description="Disordered" evidence="3">
    <location>
        <begin position="108"/>
        <end position="132"/>
    </location>
</feature>
<protein>
    <recommendedName>
        <fullName evidence="4">Ig-like domain-containing protein</fullName>
    </recommendedName>
</protein>
<dbReference type="GO" id="GO:0048468">
    <property type="term" value="P:cell development"/>
    <property type="evidence" value="ECO:0007669"/>
    <property type="project" value="UniProtKB-ARBA"/>
</dbReference>
<keyword evidence="2" id="KW-0393">Immunoglobulin domain</keyword>
<name>A0A8J2PN50_9HEXA</name>
<sequence length="270" mass="30747">MNRTVLLELLPQIFIPQHTIQGWTSDLIPKRHKGNGRSQELLSTTIEDYEPEEYEMEEEEEEEEHEEGEENERHGGEKQTPRGSEFPKHSVGWTTNNQQLNKSLGLDTNANFENQRGDDLETTSNIHPTPEGTGLLRFIRKLTNYTRSTGASVRLKCEAEGNPPPKKITWLKNSLELKSRHPRIKIRKFENKHARKSSGKGTSRVVSQLQITNLEVLDKGFYTCQVSNRRDTIESKGVLDVRHDAELDLGVIPDFPSAFETFPDIGESGN</sequence>
<keyword evidence="6" id="KW-1185">Reference proteome</keyword>
<proteinExistence type="predicted"/>
<evidence type="ECO:0000313" key="5">
    <source>
        <dbReference type="EMBL" id="CAG7820780.1"/>
    </source>
</evidence>
<dbReference type="Proteomes" id="UP000708208">
    <property type="component" value="Unassembled WGS sequence"/>
</dbReference>
<dbReference type="AlphaFoldDB" id="A0A8J2PN50"/>
<evidence type="ECO:0000256" key="3">
    <source>
        <dbReference type="SAM" id="MobiDB-lite"/>
    </source>
</evidence>
<gene>
    <name evidence="5" type="ORF">AFUS01_LOCUS31152</name>
</gene>
<organism evidence="5 6">
    <name type="scientific">Allacma fusca</name>
    <dbReference type="NCBI Taxonomy" id="39272"/>
    <lineage>
        <taxon>Eukaryota</taxon>
        <taxon>Metazoa</taxon>
        <taxon>Ecdysozoa</taxon>
        <taxon>Arthropoda</taxon>
        <taxon>Hexapoda</taxon>
        <taxon>Collembola</taxon>
        <taxon>Symphypleona</taxon>
        <taxon>Sminthuridae</taxon>
        <taxon>Allacma</taxon>
    </lineage>
</organism>
<evidence type="ECO:0000256" key="2">
    <source>
        <dbReference type="ARBA" id="ARBA00023319"/>
    </source>
</evidence>
<evidence type="ECO:0000313" key="6">
    <source>
        <dbReference type="Proteomes" id="UP000708208"/>
    </source>
</evidence>